<dbReference type="Proteomes" id="UP001321861">
    <property type="component" value="Chromosome"/>
</dbReference>
<dbReference type="AlphaFoldDB" id="A0AAU9CYS5"/>
<keyword evidence="1" id="KW-0812">Transmembrane</keyword>
<evidence type="ECO:0000256" key="1">
    <source>
        <dbReference type="SAM" id="Phobius"/>
    </source>
</evidence>
<gene>
    <name evidence="2" type="ORF">XA3_16080</name>
</gene>
<reference evidence="2 3" key="1">
    <citation type="journal article" date="2023" name="Microbiol. Spectr.">
        <title>Symbiosis of Carpenter Bees with Uncharacterized Lactic Acid Bacteria Showing NAD Auxotrophy.</title>
        <authorList>
            <person name="Kawasaki S."/>
            <person name="Ozawa K."/>
            <person name="Mori T."/>
            <person name="Yamamoto A."/>
            <person name="Ito M."/>
            <person name="Ohkuma M."/>
            <person name="Sakamoto M."/>
            <person name="Matsutani M."/>
        </authorList>
    </citation>
    <scope>NUCLEOTIDE SEQUENCE [LARGE SCALE GENOMIC DNA]</scope>
    <source>
        <strain evidence="2 3">XA3</strain>
    </source>
</reference>
<sequence length="112" mass="12787">MIAGIGMFLNIGNLRTTLLSNAEQSLLAWFLSLALIIVLLGVSIFARRMIKSPNSDNLKQIRRLTAAFLVLEVLSKVFHLQNISDIYVSWTWLFFVPIYLFLRKGSKNEQKS</sequence>
<feature type="transmembrane region" description="Helical" evidence="1">
    <location>
        <begin position="26"/>
        <end position="49"/>
    </location>
</feature>
<dbReference type="KEGG" id="xap:XA3_16080"/>
<name>A0AAU9CYS5_9LACO</name>
<feature type="transmembrane region" description="Helical" evidence="1">
    <location>
        <begin position="86"/>
        <end position="102"/>
    </location>
</feature>
<keyword evidence="1" id="KW-0472">Membrane</keyword>
<evidence type="ECO:0000313" key="3">
    <source>
        <dbReference type="Proteomes" id="UP001321861"/>
    </source>
</evidence>
<dbReference type="EMBL" id="AP026802">
    <property type="protein sequence ID" value="BDR59167.1"/>
    <property type="molecule type" value="Genomic_DNA"/>
</dbReference>
<accession>A0AAU9CYS5</accession>
<organism evidence="2 3">
    <name type="scientific">Xylocopilactobacillus apicola</name>
    <dbReference type="NCBI Taxonomy" id="2932184"/>
    <lineage>
        <taxon>Bacteria</taxon>
        <taxon>Bacillati</taxon>
        <taxon>Bacillota</taxon>
        <taxon>Bacilli</taxon>
        <taxon>Lactobacillales</taxon>
        <taxon>Lactobacillaceae</taxon>
        <taxon>Xylocopilactobacillus</taxon>
    </lineage>
</organism>
<keyword evidence="1" id="KW-1133">Transmembrane helix</keyword>
<proteinExistence type="predicted"/>
<keyword evidence="3" id="KW-1185">Reference proteome</keyword>
<evidence type="ECO:0000313" key="2">
    <source>
        <dbReference type="EMBL" id="BDR59167.1"/>
    </source>
</evidence>
<protein>
    <submittedName>
        <fullName evidence="2">Uncharacterized protein</fullName>
    </submittedName>
</protein>